<dbReference type="Pfam" id="PF13279">
    <property type="entry name" value="4HBT_2"/>
    <property type="match status" value="1"/>
</dbReference>
<dbReference type="PANTHER" id="PTHR31793:SF40">
    <property type="entry name" value="ACYL-COA THIOESTER HYDROLASE, YBGC_YBAW FAMILY"/>
    <property type="match status" value="1"/>
</dbReference>
<dbReference type="PANTHER" id="PTHR31793">
    <property type="entry name" value="4-HYDROXYBENZOYL-COA THIOESTERASE FAMILY MEMBER"/>
    <property type="match status" value="1"/>
</dbReference>
<dbReference type="RefSeq" id="WP_039460794.1">
    <property type="nucleotide sequence ID" value="NZ_JWLZ01000146.1"/>
</dbReference>
<protein>
    <submittedName>
        <fullName evidence="1">Thioesterase</fullName>
    </submittedName>
</protein>
<dbReference type="InterPro" id="IPR050563">
    <property type="entry name" value="4-hydroxybenzoyl-CoA_TE"/>
</dbReference>
<dbReference type="EMBL" id="JWLZ01000146">
    <property type="protein sequence ID" value="KHT63930.1"/>
    <property type="molecule type" value="Genomic_DNA"/>
</dbReference>
<reference evidence="1 2" key="1">
    <citation type="submission" date="2014-12" db="EMBL/GenBank/DDBJ databases">
        <title>Genome sequencing of Photobacterium gaetbulicola AD005a.</title>
        <authorList>
            <person name="Adrian T.G.S."/>
            <person name="Chan K.G."/>
        </authorList>
    </citation>
    <scope>NUCLEOTIDE SEQUENCE [LARGE SCALE GENOMIC DNA]</scope>
    <source>
        <strain evidence="1 2">AD005a</strain>
    </source>
</reference>
<comment type="caution">
    <text evidence="1">The sequence shown here is derived from an EMBL/GenBank/DDBJ whole genome shotgun (WGS) entry which is preliminary data.</text>
</comment>
<name>A0A0B9GGM1_9GAMM</name>
<evidence type="ECO:0000313" key="1">
    <source>
        <dbReference type="EMBL" id="KHT63930.1"/>
    </source>
</evidence>
<dbReference type="AlphaFoldDB" id="A0A0B9GGM1"/>
<dbReference type="GO" id="GO:0047617">
    <property type="term" value="F:fatty acyl-CoA hydrolase activity"/>
    <property type="evidence" value="ECO:0007669"/>
    <property type="project" value="TreeGrafter"/>
</dbReference>
<sequence>MPNLLEGYPIVTEIPVAWGEMDALNHVNNVVYFRYFETARLDYFAGIGLMEEMQATQTGPVLSETSSRYRRPVTYPDKLLVGSRISELSGDSFVMEYKIVSQQQGAVTTSGTAKVVMFDFKQQKRASLSSSLLEKMVSMQPELAESVATTG</sequence>
<dbReference type="CDD" id="cd00586">
    <property type="entry name" value="4HBT"/>
    <property type="match status" value="1"/>
</dbReference>
<dbReference type="InterPro" id="IPR029069">
    <property type="entry name" value="HotDog_dom_sf"/>
</dbReference>
<dbReference type="Gene3D" id="3.10.129.10">
    <property type="entry name" value="Hotdog Thioesterase"/>
    <property type="match status" value="1"/>
</dbReference>
<proteinExistence type="predicted"/>
<dbReference type="SUPFAM" id="SSF54637">
    <property type="entry name" value="Thioesterase/thiol ester dehydrase-isomerase"/>
    <property type="match status" value="1"/>
</dbReference>
<accession>A0A0B9GGM1</accession>
<organism evidence="1 2">
    <name type="scientific">Photobacterium gaetbulicola</name>
    <dbReference type="NCBI Taxonomy" id="1295392"/>
    <lineage>
        <taxon>Bacteria</taxon>
        <taxon>Pseudomonadati</taxon>
        <taxon>Pseudomonadota</taxon>
        <taxon>Gammaproteobacteria</taxon>
        <taxon>Vibrionales</taxon>
        <taxon>Vibrionaceae</taxon>
        <taxon>Photobacterium</taxon>
    </lineage>
</organism>
<dbReference type="Proteomes" id="UP000031278">
    <property type="component" value="Unassembled WGS sequence"/>
</dbReference>
<gene>
    <name evidence="1" type="ORF">RJ45_09130</name>
</gene>
<evidence type="ECO:0000313" key="2">
    <source>
        <dbReference type="Proteomes" id="UP000031278"/>
    </source>
</evidence>